<evidence type="ECO:0000256" key="3">
    <source>
        <dbReference type="ARBA" id="ARBA00023002"/>
    </source>
</evidence>
<evidence type="ECO:0000256" key="4">
    <source>
        <dbReference type="ARBA" id="ARBA00051764"/>
    </source>
</evidence>
<dbReference type="Gene3D" id="3.40.50.920">
    <property type="match status" value="1"/>
</dbReference>
<dbReference type="FunFam" id="3.40.50.920:FF:000001">
    <property type="entry name" value="Pyruvate dehydrogenase E1 beta subunit"/>
    <property type="match status" value="1"/>
</dbReference>
<dbReference type="GO" id="GO:0009083">
    <property type="term" value="P:branched-chain amino acid catabolic process"/>
    <property type="evidence" value="ECO:0007669"/>
    <property type="project" value="TreeGrafter"/>
</dbReference>
<feature type="domain" description="Transketolase-like pyrimidine-binding" evidence="5">
    <location>
        <begin position="76"/>
        <end position="252"/>
    </location>
</feature>
<dbReference type="InterPro" id="IPR033248">
    <property type="entry name" value="Transketolase_C"/>
</dbReference>
<dbReference type="Pfam" id="PF02779">
    <property type="entry name" value="Transket_pyr"/>
    <property type="match status" value="1"/>
</dbReference>
<evidence type="ECO:0000259" key="5">
    <source>
        <dbReference type="SMART" id="SM00861"/>
    </source>
</evidence>
<dbReference type="OrthoDB" id="878at2759"/>
<dbReference type="GO" id="GO:0007584">
    <property type="term" value="P:response to nutrient"/>
    <property type="evidence" value="ECO:0007669"/>
    <property type="project" value="TreeGrafter"/>
</dbReference>
<dbReference type="InterPro" id="IPR029061">
    <property type="entry name" value="THDP-binding"/>
</dbReference>
<dbReference type="AlphaFoldDB" id="A0A9P8VD55"/>
<dbReference type="CDD" id="cd07036">
    <property type="entry name" value="TPP_PYR_E1-PDHc-beta_like"/>
    <property type="match status" value="1"/>
</dbReference>
<organism evidence="6 7">
    <name type="scientific">Plectosphaerella plurivora</name>
    <dbReference type="NCBI Taxonomy" id="936078"/>
    <lineage>
        <taxon>Eukaryota</taxon>
        <taxon>Fungi</taxon>
        <taxon>Dikarya</taxon>
        <taxon>Ascomycota</taxon>
        <taxon>Pezizomycotina</taxon>
        <taxon>Sordariomycetes</taxon>
        <taxon>Hypocreomycetidae</taxon>
        <taxon>Glomerellales</taxon>
        <taxon>Plectosphaerellaceae</taxon>
        <taxon>Plectosphaerella</taxon>
    </lineage>
</organism>
<dbReference type="GO" id="GO:0003863">
    <property type="term" value="F:branched-chain 2-oxo acid dehydrogenase activity"/>
    <property type="evidence" value="ECO:0007669"/>
    <property type="project" value="UniProtKB-EC"/>
</dbReference>
<protein>
    <recommendedName>
        <fullName evidence="2">3-methyl-2-oxobutanoate dehydrogenase (2-methylpropanoyl-transferring)</fullName>
        <ecNumber evidence="2">1.2.4.4</ecNumber>
    </recommendedName>
</protein>
<dbReference type="SUPFAM" id="SSF52922">
    <property type="entry name" value="TK C-terminal domain-like"/>
    <property type="match status" value="1"/>
</dbReference>
<dbReference type="PANTHER" id="PTHR42980">
    <property type="entry name" value="2-OXOISOVALERATE DEHYDROGENASE SUBUNIT BETA-RELATED"/>
    <property type="match status" value="1"/>
</dbReference>
<keyword evidence="7" id="KW-1185">Reference proteome</keyword>
<dbReference type="InterPro" id="IPR005475">
    <property type="entry name" value="Transketolase-like_Pyr-bd"/>
</dbReference>
<dbReference type="SMART" id="SM00861">
    <property type="entry name" value="Transket_pyr"/>
    <property type="match status" value="1"/>
</dbReference>
<proteinExistence type="predicted"/>
<reference evidence="6" key="1">
    <citation type="journal article" date="2021" name="Nat. Commun.">
        <title>Genetic determinants of endophytism in the Arabidopsis root mycobiome.</title>
        <authorList>
            <person name="Mesny F."/>
            <person name="Miyauchi S."/>
            <person name="Thiergart T."/>
            <person name="Pickel B."/>
            <person name="Atanasova L."/>
            <person name="Karlsson M."/>
            <person name="Huettel B."/>
            <person name="Barry K.W."/>
            <person name="Haridas S."/>
            <person name="Chen C."/>
            <person name="Bauer D."/>
            <person name="Andreopoulos W."/>
            <person name="Pangilinan J."/>
            <person name="LaButti K."/>
            <person name="Riley R."/>
            <person name="Lipzen A."/>
            <person name="Clum A."/>
            <person name="Drula E."/>
            <person name="Henrissat B."/>
            <person name="Kohler A."/>
            <person name="Grigoriev I.V."/>
            <person name="Martin F.M."/>
            <person name="Hacquard S."/>
        </authorList>
    </citation>
    <scope>NUCLEOTIDE SEQUENCE</scope>
    <source>
        <strain evidence="6">MPI-SDFR-AT-0117</strain>
    </source>
</reference>
<gene>
    <name evidence="6" type="ORF">F5X68DRAFT_205340</name>
</gene>
<dbReference type="FunFam" id="3.40.50.970:FF:000001">
    <property type="entry name" value="Pyruvate dehydrogenase E1 beta subunit"/>
    <property type="match status" value="1"/>
</dbReference>
<dbReference type="GO" id="GO:0006091">
    <property type="term" value="P:generation of precursor metabolites and energy"/>
    <property type="evidence" value="ECO:0007669"/>
    <property type="project" value="UniProtKB-ARBA"/>
</dbReference>
<keyword evidence="3" id="KW-0560">Oxidoreductase</keyword>
<accession>A0A9P8VD55</accession>
<name>A0A9P8VD55_9PEZI</name>
<dbReference type="SUPFAM" id="SSF52518">
    <property type="entry name" value="Thiamin diphosphate-binding fold (THDP-binding)"/>
    <property type="match status" value="1"/>
</dbReference>
<comment type="caution">
    <text evidence="6">The sequence shown here is derived from an EMBL/GenBank/DDBJ whole genome shotgun (WGS) entry which is preliminary data.</text>
</comment>
<comment type="cofactor">
    <cofactor evidence="1">
        <name>thiamine diphosphate</name>
        <dbReference type="ChEBI" id="CHEBI:58937"/>
    </cofactor>
</comment>
<dbReference type="PANTHER" id="PTHR42980:SF1">
    <property type="entry name" value="2-OXOISOVALERATE DEHYDROGENASE SUBUNIT BETA, MITOCHONDRIAL"/>
    <property type="match status" value="1"/>
</dbReference>
<dbReference type="EMBL" id="JAGSXJ010000009">
    <property type="protein sequence ID" value="KAH6688279.1"/>
    <property type="molecule type" value="Genomic_DNA"/>
</dbReference>
<dbReference type="Proteomes" id="UP000770015">
    <property type="component" value="Unassembled WGS sequence"/>
</dbReference>
<evidence type="ECO:0000313" key="7">
    <source>
        <dbReference type="Proteomes" id="UP000770015"/>
    </source>
</evidence>
<sequence length="400" mass="43337">MKQVAIRTARRALAPASLSTRLPVTLARSYSTHPPNAKLNLPVDYGTTPLLAHSSQTALASSELPAEVRSGTTKKMNLFQAVNDALSTALAEDESVMVFGEDVAFGGVFRCTMKLAETYGTDRVFNTPLTEQGIMGFAIGAAAEGTRPVAEIQFADYVYPAFDQLVNEAAKFRYRDGSCGRSVGGLTVRMPCGGVGHGALYHSQSPESLFTHIPGLKVIMPRSPLQAKGLLLSAIRSNDPCIFMEPKILYRAAVEQVPTSAYTLPLGKAEILKEGKDVTIVSYGQPLYTCMSAIKQAEADLGISVELIDLRTLYPWDKETVFESVRKTGHCIVVHEAMVNAGIGAEVAASIQEDPETFLRLESPVSRVAGWSIPSPLLYEKFNIPDVARIYDTIKGVLDY</sequence>
<dbReference type="InterPro" id="IPR009014">
    <property type="entry name" value="Transketo_C/PFOR_II"/>
</dbReference>
<evidence type="ECO:0000256" key="2">
    <source>
        <dbReference type="ARBA" id="ARBA00012277"/>
    </source>
</evidence>
<evidence type="ECO:0000313" key="6">
    <source>
        <dbReference type="EMBL" id="KAH6688279.1"/>
    </source>
</evidence>
<comment type="catalytic activity">
    <reaction evidence="4">
        <text>N(6)-[(R)-lipoyl]-L-lysyl-[protein] + 3-methyl-2-oxobutanoate + H(+) = N(6)-[(R)-S(8)-2-methylpropanoyldihydrolipoyl]-L-lysyl-[protein] + CO2</text>
        <dbReference type="Rhea" id="RHEA:13457"/>
        <dbReference type="Rhea" id="RHEA-COMP:10474"/>
        <dbReference type="Rhea" id="RHEA-COMP:10497"/>
        <dbReference type="ChEBI" id="CHEBI:11851"/>
        <dbReference type="ChEBI" id="CHEBI:15378"/>
        <dbReference type="ChEBI" id="CHEBI:16526"/>
        <dbReference type="ChEBI" id="CHEBI:83099"/>
        <dbReference type="ChEBI" id="CHEBI:83142"/>
        <dbReference type="EC" id="1.2.4.4"/>
    </reaction>
    <physiologicalReaction direction="left-to-right" evidence="4">
        <dbReference type="Rhea" id="RHEA:13458"/>
    </physiologicalReaction>
</comment>
<evidence type="ECO:0000256" key="1">
    <source>
        <dbReference type="ARBA" id="ARBA00001964"/>
    </source>
</evidence>
<dbReference type="EC" id="1.2.4.4" evidence="2"/>
<dbReference type="Gene3D" id="3.40.50.970">
    <property type="match status" value="1"/>
</dbReference>
<dbReference type="Pfam" id="PF02780">
    <property type="entry name" value="Transketolase_C"/>
    <property type="match status" value="1"/>
</dbReference>